<evidence type="ECO:0000313" key="1">
    <source>
        <dbReference type="EMBL" id="MBB2200713.1"/>
    </source>
</evidence>
<gene>
    <name evidence="1" type="ORF">HLH28_03810</name>
</gene>
<keyword evidence="2" id="KW-1185">Reference proteome</keyword>
<accession>A0A7W4K5D8</accession>
<sequence>MNSNIASGLRPLSYMSGAPYNGGVQVYYVPASNPTPLFIGDPLVALDGVADANGVPGVGIATAGGSGVITGAMQGVANNAGELVLPVVQNQAPYLPAGQAAYVYVADDPNLVFAVQEDSVGGALAAGAVSKNADLVAGAGSTVSGFSGWQLQSASLGTAATLQVRILRAYQSIDNAIGANAKWLVRINLHAVTSPTGI</sequence>
<reference evidence="1 2" key="1">
    <citation type="submission" date="2020-04" db="EMBL/GenBank/DDBJ databases">
        <title>Description of novel Gluconacetobacter.</title>
        <authorList>
            <person name="Sombolestani A."/>
        </authorList>
    </citation>
    <scope>NUCLEOTIDE SEQUENCE [LARGE SCALE GENOMIC DNA]</scope>
    <source>
        <strain evidence="1 2">LMG 27802</strain>
    </source>
</reference>
<proteinExistence type="predicted"/>
<dbReference type="AlphaFoldDB" id="A0A7W4K5D8"/>
<dbReference type="Proteomes" id="UP000578030">
    <property type="component" value="Unassembled WGS sequence"/>
</dbReference>
<comment type="caution">
    <text evidence="1">The sequence shown here is derived from an EMBL/GenBank/DDBJ whole genome shotgun (WGS) entry which is preliminary data.</text>
</comment>
<organism evidence="1 2">
    <name type="scientific">Gluconacetobacter tumulisoli</name>
    <dbReference type="NCBI Taxonomy" id="1286189"/>
    <lineage>
        <taxon>Bacteria</taxon>
        <taxon>Pseudomonadati</taxon>
        <taxon>Pseudomonadota</taxon>
        <taxon>Alphaproteobacteria</taxon>
        <taxon>Acetobacterales</taxon>
        <taxon>Acetobacteraceae</taxon>
        <taxon>Gluconacetobacter</taxon>
    </lineage>
</organism>
<name>A0A7W4K5D8_9PROT</name>
<evidence type="ECO:0000313" key="2">
    <source>
        <dbReference type="Proteomes" id="UP000578030"/>
    </source>
</evidence>
<dbReference type="EMBL" id="JABEQM010000002">
    <property type="protein sequence ID" value="MBB2200713.1"/>
    <property type="molecule type" value="Genomic_DNA"/>
</dbReference>
<protein>
    <submittedName>
        <fullName evidence="1">Uncharacterized protein</fullName>
    </submittedName>
</protein>